<evidence type="ECO:0000313" key="6">
    <source>
        <dbReference type="EMBL" id="AIJ46660.1"/>
    </source>
</evidence>
<dbReference type="InterPro" id="IPR036390">
    <property type="entry name" value="WH_DNA-bd_sf"/>
</dbReference>
<accession>A0A076PSF0</accession>
<evidence type="ECO:0000313" key="7">
    <source>
        <dbReference type="Proteomes" id="UP000028782"/>
    </source>
</evidence>
<dbReference type="SUPFAM" id="SSF53850">
    <property type="entry name" value="Periplasmic binding protein-like II"/>
    <property type="match status" value="1"/>
</dbReference>
<dbReference type="Gene3D" id="3.40.190.290">
    <property type="match status" value="1"/>
</dbReference>
<dbReference type="PANTHER" id="PTHR30537:SF5">
    <property type="entry name" value="HTH-TYPE TRANSCRIPTIONAL ACTIVATOR TTDR-RELATED"/>
    <property type="match status" value="1"/>
</dbReference>
<dbReference type="InterPro" id="IPR058163">
    <property type="entry name" value="LysR-type_TF_proteobact-type"/>
</dbReference>
<evidence type="ECO:0000256" key="1">
    <source>
        <dbReference type="ARBA" id="ARBA00009437"/>
    </source>
</evidence>
<dbReference type="KEGG" id="ctes:O987_12685"/>
<dbReference type="GO" id="GO:0003700">
    <property type="term" value="F:DNA-binding transcription factor activity"/>
    <property type="evidence" value="ECO:0007669"/>
    <property type="project" value="InterPro"/>
</dbReference>
<evidence type="ECO:0000259" key="5">
    <source>
        <dbReference type="PROSITE" id="PS50931"/>
    </source>
</evidence>
<sequence>MNIELKLVEAFASIVRAGSLTKAEAQTGVAKATLSRSLQRLEDELGVQLLIRSARKIVPTEAGLALYSHCEALLADLSGRWAAARHEVQELVQGGQGRLKVLSDNQFTTTFVCHVVKLFLEGHPTILCELDVAERADSPKLDEVDCYVCAAAPNVPDVIAKPVGQLSFGLYASPQYVASHGLPVTPKELTAHDSIVLRQSEFSERVMLHSRETSQKYISRIAVRTNDYWLMKTFCLNGLGIALLPDFFVQPEVKSGGLVAILPDWRPEKKKIYCVYQRNRYGSKKLRAFLNLLTESMSDLDRLNNYTASTLPRTRKS</sequence>
<dbReference type="InterPro" id="IPR036388">
    <property type="entry name" value="WH-like_DNA-bd_sf"/>
</dbReference>
<dbReference type="Pfam" id="PF00126">
    <property type="entry name" value="HTH_1"/>
    <property type="match status" value="1"/>
</dbReference>
<dbReference type="GO" id="GO:0006351">
    <property type="term" value="P:DNA-templated transcription"/>
    <property type="evidence" value="ECO:0007669"/>
    <property type="project" value="TreeGrafter"/>
</dbReference>
<dbReference type="GO" id="GO:0043565">
    <property type="term" value="F:sequence-specific DNA binding"/>
    <property type="evidence" value="ECO:0007669"/>
    <property type="project" value="TreeGrafter"/>
</dbReference>
<dbReference type="InterPro" id="IPR005119">
    <property type="entry name" value="LysR_subst-bd"/>
</dbReference>
<evidence type="ECO:0000256" key="2">
    <source>
        <dbReference type="ARBA" id="ARBA00023015"/>
    </source>
</evidence>
<comment type="similarity">
    <text evidence="1">Belongs to the LysR transcriptional regulatory family.</text>
</comment>
<dbReference type="EMBL" id="CP006704">
    <property type="protein sequence ID" value="AIJ46660.1"/>
    <property type="molecule type" value="Genomic_DNA"/>
</dbReference>
<dbReference type="AlphaFoldDB" id="A0A076PSF0"/>
<keyword evidence="3" id="KW-0238">DNA-binding</keyword>
<dbReference type="Pfam" id="PF03466">
    <property type="entry name" value="LysR_substrate"/>
    <property type="match status" value="1"/>
</dbReference>
<dbReference type="PANTHER" id="PTHR30537">
    <property type="entry name" value="HTH-TYPE TRANSCRIPTIONAL REGULATOR"/>
    <property type="match status" value="1"/>
</dbReference>
<dbReference type="Proteomes" id="UP000028782">
    <property type="component" value="Chromosome"/>
</dbReference>
<protein>
    <recommendedName>
        <fullName evidence="5">HTH lysR-type domain-containing protein</fullName>
    </recommendedName>
</protein>
<dbReference type="Gene3D" id="1.10.10.10">
    <property type="entry name" value="Winged helix-like DNA-binding domain superfamily/Winged helix DNA-binding domain"/>
    <property type="match status" value="1"/>
</dbReference>
<dbReference type="FunFam" id="1.10.10.10:FF:000001">
    <property type="entry name" value="LysR family transcriptional regulator"/>
    <property type="match status" value="1"/>
</dbReference>
<dbReference type="HOGENOM" id="CLU_039613_16_2_4"/>
<name>A0A076PSF0_COMTE</name>
<organism evidence="6 7">
    <name type="scientific">Comamonas testosteroni TK102</name>
    <dbReference type="NCBI Taxonomy" id="1392005"/>
    <lineage>
        <taxon>Bacteria</taxon>
        <taxon>Pseudomonadati</taxon>
        <taxon>Pseudomonadota</taxon>
        <taxon>Betaproteobacteria</taxon>
        <taxon>Burkholderiales</taxon>
        <taxon>Comamonadaceae</taxon>
        <taxon>Comamonas</taxon>
    </lineage>
</organism>
<proteinExistence type="inferred from homology"/>
<dbReference type="SUPFAM" id="SSF46785">
    <property type="entry name" value="Winged helix' DNA-binding domain"/>
    <property type="match status" value="1"/>
</dbReference>
<dbReference type="PROSITE" id="PS50931">
    <property type="entry name" value="HTH_LYSR"/>
    <property type="match status" value="1"/>
</dbReference>
<evidence type="ECO:0000256" key="4">
    <source>
        <dbReference type="ARBA" id="ARBA00023163"/>
    </source>
</evidence>
<gene>
    <name evidence="6" type="ORF">O987_12685</name>
</gene>
<evidence type="ECO:0000256" key="3">
    <source>
        <dbReference type="ARBA" id="ARBA00023125"/>
    </source>
</evidence>
<reference evidence="6 7" key="1">
    <citation type="journal article" date="2014" name="Genome Announc.">
        <title>Complete Genome Sequence of Polychlorinated Biphenyl Degrader Comamonas testosteroni TK102 (NBRC 109938).</title>
        <authorList>
            <person name="Fukuda K."/>
            <person name="Hosoyama A."/>
            <person name="Tsuchikane K."/>
            <person name="Ohji S."/>
            <person name="Yamazoe A."/>
            <person name="Fujita N."/>
            <person name="Shintani M."/>
            <person name="Kimbara K."/>
        </authorList>
    </citation>
    <scope>NUCLEOTIDE SEQUENCE [LARGE SCALE GENOMIC DNA]</scope>
    <source>
        <strain evidence="6">TK102</strain>
    </source>
</reference>
<feature type="domain" description="HTH lysR-type" evidence="5">
    <location>
        <begin position="3"/>
        <end position="60"/>
    </location>
</feature>
<dbReference type="CDD" id="cd08422">
    <property type="entry name" value="PBP2_CrgA_like"/>
    <property type="match status" value="1"/>
</dbReference>
<keyword evidence="4" id="KW-0804">Transcription</keyword>
<dbReference type="InterPro" id="IPR000847">
    <property type="entry name" value="LysR_HTH_N"/>
</dbReference>
<keyword evidence="2" id="KW-0805">Transcription regulation</keyword>
<dbReference type="RefSeq" id="WP_043372493.1">
    <property type="nucleotide sequence ID" value="NZ_CP006704.1"/>
</dbReference>